<keyword evidence="2" id="KW-1185">Reference proteome</keyword>
<dbReference type="EMBL" id="JANBPK010000016">
    <property type="protein sequence ID" value="KAJ2936801.1"/>
    <property type="molecule type" value="Genomic_DNA"/>
</dbReference>
<accession>A0A9W8MN60</accession>
<evidence type="ECO:0000313" key="1">
    <source>
        <dbReference type="EMBL" id="KAJ2936801.1"/>
    </source>
</evidence>
<dbReference type="AlphaFoldDB" id="A0A9W8MN60"/>
<reference evidence="1" key="1">
    <citation type="submission" date="2022-06" db="EMBL/GenBank/DDBJ databases">
        <title>Genome Sequence of Candolleomyces eurysporus.</title>
        <authorList>
            <person name="Buettner E."/>
        </authorList>
    </citation>
    <scope>NUCLEOTIDE SEQUENCE</scope>
    <source>
        <strain evidence="1">VTCC 930004</strain>
    </source>
</reference>
<protein>
    <submittedName>
        <fullName evidence="1">Uncharacterized protein</fullName>
    </submittedName>
</protein>
<name>A0A9W8MN60_9AGAR</name>
<comment type="caution">
    <text evidence="1">The sequence shown here is derived from an EMBL/GenBank/DDBJ whole genome shotgun (WGS) entry which is preliminary data.</text>
</comment>
<dbReference type="OrthoDB" id="10334268at2759"/>
<proteinExistence type="predicted"/>
<feature type="non-terminal residue" evidence="1">
    <location>
        <position position="1"/>
    </location>
</feature>
<organism evidence="1 2">
    <name type="scientific">Candolleomyces eurysporus</name>
    <dbReference type="NCBI Taxonomy" id="2828524"/>
    <lineage>
        <taxon>Eukaryota</taxon>
        <taxon>Fungi</taxon>
        <taxon>Dikarya</taxon>
        <taxon>Basidiomycota</taxon>
        <taxon>Agaricomycotina</taxon>
        <taxon>Agaricomycetes</taxon>
        <taxon>Agaricomycetidae</taxon>
        <taxon>Agaricales</taxon>
        <taxon>Agaricineae</taxon>
        <taxon>Psathyrellaceae</taxon>
        <taxon>Candolleomyces</taxon>
    </lineage>
</organism>
<dbReference type="Proteomes" id="UP001140091">
    <property type="component" value="Unassembled WGS sequence"/>
</dbReference>
<gene>
    <name evidence="1" type="ORF">H1R20_g292</name>
</gene>
<evidence type="ECO:0000313" key="2">
    <source>
        <dbReference type="Proteomes" id="UP001140091"/>
    </source>
</evidence>
<sequence>MRSLSVVENGPGINSQNWEDTRYIFDGCPNLHLSKPGKRNHIELSSRSYGRSSVGTGGDVIERLQKLIGDRDVSSDLSFDLNTVTGSLASPLQELGRGMPAENRAFGGESVKLRQESTFLDTSVLLYIDPDHPYIKIYRLHLVASTEFKRKDRPPTAWDLTGAYDSCIYVPGADFLETYRSEAQRLGQQETQDLLARLQ</sequence>